<organism evidence="1 2">
    <name type="scientific">Protopolystoma xenopodis</name>
    <dbReference type="NCBI Taxonomy" id="117903"/>
    <lineage>
        <taxon>Eukaryota</taxon>
        <taxon>Metazoa</taxon>
        <taxon>Spiralia</taxon>
        <taxon>Lophotrochozoa</taxon>
        <taxon>Platyhelminthes</taxon>
        <taxon>Monogenea</taxon>
        <taxon>Polyopisthocotylea</taxon>
        <taxon>Polystomatidea</taxon>
        <taxon>Polystomatidae</taxon>
        <taxon>Protopolystoma</taxon>
    </lineage>
</organism>
<gene>
    <name evidence="1" type="ORF">PXEA_LOCUS36949</name>
</gene>
<dbReference type="AlphaFoldDB" id="A0A448XS17"/>
<name>A0A448XS17_9PLAT</name>
<reference evidence="1" key="1">
    <citation type="submission" date="2018-11" db="EMBL/GenBank/DDBJ databases">
        <authorList>
            <consortium name="Pathogen Informatics"/>
        </authorList>
    </citation>
    <scope>NUCLEOTIDE SEQUENCE</scope>
</reference>
<protein>
    <submittedName>
        <fullName evidence="1">Uncharacterized protein</fullName>
    </submittedName>
</protein>
<accession>A0A448XS17</accession>
<evidence type="ECO:0000313" key="1">
    <source>
        <dbReference type="EMBL" id="VEL43509.1"/>
    </source>
</evidence>
<dbReference type="Proteomes" id="UP000784294">
    <property type="component" value="Unassembled WGS sequence"/>
</dbReference>
<comment type="caution">
    <text evidence="1">The sequence shown here is derived from an EMBL/GenBank/DDBJ whole genome shotgun (WGS) entry which is preliminary data.</text>
</comment>
<sequence>MRQAGLPWQPRLAGVNDRSEVTAVKLADESSKKKCIQRIECSYVNKKNWKHHELNRVQVRNVVKCDDFESTTEAAQNGGQNDRRKRLKSKMSLEEISEITYKVSGGFKVKRNKNCATISRNLSLVRAFKWKSIHFGSEMRR</sequence>
<keyword evidence="2" id="KW-1185">Reference proteome</keyword>
<dbReference type="EMBL" id="CAAALY010282178">
    <property type="protein sequence ID" value="VEL43509.1"/>
    <property type="molecule type" value="Genomic_DNA"/>
</dbReference>
<evidence type="ECO:0000313" key="2">
    <source>
        <dbReference type="Proteomes" id="UP000784294"/>
    </source>
</evidence>
<proteinExistence type="predicted"/>